<dbReference type="SUPFAM" id="SSF103647">
    <property type="entry name" value="TSP type-3 repeat"/>
    <property type="match status" value="1"/>
</dbReference>
<keyword evidence="4" id="KW-0106">Calcium</keyword>
<dbReference type="RefSeq" id="WP_211618636.1">
    <property type="nucleotide sequence ID" value="NZ_PIPR01000001.1"/>
</dbReference>
<feature type="chain" id="PRO_5031418873" description="PA14 domain-containing protein" evidence="6">
    <location>
        <begin position="24"/>
        <end position="339"/>
    </location>
</feature>
<evidence type="ECO:0000256" key="1">
    <source>
        <dbReference type="ARBA" id="ARBA00004613"/>
    </source>
</evidence>
<evidence type="ECO:0000256" key="4">
    <source>
        <dbReference type="ARBA" id="ARBA00022837"/>
    </source>
</evidence>
<keyword evidence="3 6" id="KW-0732">Signal</keyword>
<reference evidence="8" key="1">
    <citation type="journal article" date="2018" name="Front. Microbiol.">
        <title>Genome-Based Analysis Reveals the Taxonomy and Diversity of the Family Idiomarinaceae.</title>
        <authorList>
            <person name="Liu Y."/>
            <person name="Lai Q."/>
            <person name="Shao Z."/>
        </authorList>
    </citation>
    <scope>NUCLEOTIDE SEQUENCE [LARGE SCALE GENOMIC DNA]</scope>
    <source>
        <strain evidence="8">KYW314</strain>
    </source>
</reference>
<dbReference type="InterPro" id="IPR059100">
    <property type="entry name" value="TSP3_bac"/>
</dbReference>
<dbReference type="InterPro" id="IPR018247">
    <property type="entry name" value="EF_Hand_1_Ca_BS"/>
</dbReference>
<dbReference type="PROSITE" id="PS00018">
    <property type="entry name" value="EF_HAND_1"/>
    <property type="match status" value="1"/>
</dbReference>
<dbReference type="Proteomes" id="UP000287766">
    <property type="component" value="Unassembled WGS sequence"/>
</dbReference>
<evidence type="ECO:0000313" key="7">
    <source>
        <dbReference type="EMBL" id="RUO42030.1"/>
    </source>
</evidence>
<feature type="region of interest" description="Disordered" evidence="5">
    <location>
        <begin position="202"/>
        <end position="255"/>
    </location>
</feature>
<evidence type="ECO:0000256" key="5">
    <source>
        <dbReference type="SAM" id="MobiDB-lite"/>
    </source>
</evidence>
<comment type="caution">
    <text evidence="7">The sequence shown here is derived from an EMBL/GenBank/DDBJ whole genome shotgun (WGS) entry which is preliminary data.</text>
</comment>
<keyword evidence="8" id="KW-1185">Reference proteome</keyword>
<sequence>MLKTTKMLSVALAVSACLSTAHAETLVYTSNSSVTAYDEILPAVAYADWPTQACKINPDVTLDSNWQNPHPSFDFGLNAHPWQPGAGLSASWINAWSDLNSRGPSGHNWTRYSTEVSGNGQFVLNLLADNCSWIYVDGQLVGYQGLTSTASSYPVTLDGDHTLDFLIFDGGGLAGGMFRLETNVNVVFEDTDNDGLTDAEEVLTETDPTNPDSDGDGFLDGEEVDAGTNPNDDSDFPNADADGDGVNDSGDQCSDTAAGASVDQFGCSGAQNVAAACDCAGPAEDTAWKNHGEYVSCVAHAQNDAVNSGLLTEAEGSAMVSAAGQSSCGKPAKAKGKGK</sequence>
<feature type="signal peptide" evidence="6">
    <location>
        <begin position="1"/>
        <end position="23"/>
    </location>
</feature>
<comment type="subcellular location">
    <subcellularLocation>
        <location evidence="1">Secreted</location>
    </subcellularLocation>
</comment>
<dbReference type="PROSITE" id="PS51257">
    <property type="entry name" value="PROKAR_LIPOPROTEIN"/>
    <property type="match status" value="1"/>
</dbReference>
<dbReference type="Pfam" id="PF18884">
    <property type="entry name" value="TSP3_bac"/>
    <property type="match status" value="2"/>
</dbReference>
<evidence type="ECO:0008006" key="9">
    <source>
        <dbReference type="Google" id="ProtNLM"/>
    </source>
</evidence>
<evidence type="ECO:0000256" key="2">
    <source>
        <dbReference type="ARBA" id="ARBA00022525"/>
    </source>
</evidence>
<evidence type="ECO:0000313" key="8">
    <source>
        <dbReference type="Proteomes" id="UP000287766"/>
    </source>
</evidence>
<dbReference type="EMBL" id="PIPR01000001">
    <property type="protein sequence ID" value="RUO42030.1"/>
    <property type="molecule type" value="Genomic_DNA"/>
</dbReference>
<protein>
    <recommendedName>
        <fullName evidence="9">PA14 domain-containing protein</fullName>
    </recommendedName>
</protein>
<dbReference type="GO" id="GO:0005509">
    <property type="term" value="F:calcium ion binding"/>
    <property type="evidence" value="ECO:0007669"/>
    <property type="project" value="InterPro"/>
</dbReference>
<proteinExistence type="predicted"/>
<accession>A0A7Z6ZVV5</accession>
<organism evidence="7 8">
    <name type="scientific">Pseudidiomarina aestuarii</name>
    <dbReference type="NCBI Taxonomy" id="624146"/>
    <lineage>
        <taxon>Bacteria</taxon>
        <taxon>Pseudomonadati</taxon>
        <taxon>Pseudomonadota</taxon>
        <taxon>Gammaproteobacteria</taxon>
        <taxon>Alteromonadales</taxon>
        <taxon>Idiomarinaceae</taxon>
        <taxon>Pseudidiomarina</taxon>
    </lineage>
</organism>
<dbReference type="AlphaFoldDB" id="A0A7Z6ZVV5"/>
<feature type="compositionally biased region" description="Acidic residues" evidence="5">
    <location>
        <begin position="213"/>
        <end position="225"/>
    </location>
</feature>
<keyword evidence="2" id="KW-0964">Secreted</keyword>
<gene>
    <name evidence="7" type="ORF">CWE22_07765</name>
</gene>
<dbReference type="InterPro" id="IPR028974">
    <property type="entry name" value="TSP_type-3_rpt"/>
</dbReference>
<evidence type="ECO:0000256" key="6">
    <source>
        <dbReference type="SAM" id="SignalP"/>
    </source>
</evidence>
<evidence type="ECO:0000256" key="3">
    <source>
        <dbReference type="ARBA" id="ARBA00022729"/>
    </source>
</evidence>
<name>A0A7Z6ZVV5_9GAMM</name>